<evidence type="ECO:0000259" key="8">
    <source>
        <dbReference type="PROSITE" id="PS51387"/>
    </source>
</evidence>
<keyword evidence="10" id="KW-1185">Reference proteome</keyword>
<keyword evidence="7" id="KW-0732">Signal</keyword>
<evidence type="ECO:0000256" key="7">
    <source>
        <dbReference type="SAM" id="SignalP"/>
    </source>
</evidence>
<dbReference type="InterPro" id="IPR012951">
    <property type="entry name" value="BBE"/>
</dbReference>
<protein>
    <recommendedName>
        <fullName evidence="8">FAD-binding PCMH-type domain-containing protein</fullName>
    </recommendedName>
</protein>
<feature type="domain" description="FAD-binding PCMH-type" evidence="8">
    <location>
        <begin position="145"/>
        <end position="333"/>
    </location>
</feature>
<dbReference type="InterPro" id="IPR050416">
    <property type="entry name" value="FAD-linked_Oxidoreductase"/>
</dbReference>
<dbReference type="PANTHER" id="PTHR42973:SF39">
    <property type="entry name" value="FAD-BINDING PCMH-TYPE DOMAIN-CONTAINING PROTEIN"/>
    <property type="match status" value="1"/>
</dbReference>
<comment type="similarity">
    <text evidence="2">Belongs to the oxygen-dependent FAD-linked oxidoreductase family.</text>
</comment>
<dbReference type="SUPFAM" id="SSF56176">
    <property type="entry name" value="FAD-binding/transporter-associated domain-like"/>
    <property type="match status" value="1"/>
</dbReference>
<evidence type="ECO:0000256" key="6">
    <source>
        <dbReference type="SAM" id="MobiDB-lite"/>
    </source>
</evidence>
<keyword evidence="5" id="KW-0560">Oxidoreductase</keyword>
<sequence>MFAALIRWILFASVVNMHSRIAKVTAAFSLVLSLGDARRLDLEKRSGAAVARVTTDSVAGAPWFEYERHQLAEDGLEGLRARGPGPELQPGECRTFPGDSSWPSESEWSDLNDQLNGSLIQTVPVAAPCYKDWGVYNKEQCDVIRVNFTNPYFHEADATSTMWPVWQGRSCLPTDDPDSSTCTLGGYPVYAVNVSTVAHIQVALAFARAKNLRFVIKNTGHCYLGKSNGAGALSVGAGVTVREVYEAADRYGVSALGVLATLAGILRGGGHTPLSGLYGMAADQALAFEVVTADGKFVTASETSNPDLYWALQGGGGSTYGVVTSVIVRVHPKIHSVMSTFDFQTSPALSNETFFAGIRAYLAHFVPFTDAGTYSYFAITFANGTYTFSMQPFFAPNHTLASFERLTKPLLDEWASLGIPIVPNTTVYDAFLPAYLDNWSMSTEVGASVVGGTNSLPSNRLFPRANFADPAKFNATWAAVARHMKGGHRIIGYHQSPQNRLGVDNGVSSVWRSVVAFLITGADIPAGADAAQLARAGGGHRRHDGGLARGGARGRGRGRANVMEPDWQASFYGEQYPRLLEIKRKWDPTGVFYATTGVGSEGWEVRAEGQGLPTQNGRLCRL</sequence>
<dbReference type="Pfam" id="PF01565">
    <property type="entry name" value="FAD_binding_4"/>
    <property type="match status" value="1"/>
</dbReference>
<dbReference type="PANTHER" id="PTHR42973">
    <property type="entry name" value="BINDING OXIDOREDUCTASE, PUTATIVE (AFU_ORTHOLOGUE AFUA_1G17690)-RELATED"/>
    <property type="match status" value="1"/>
</dbReference>
<organism evidence="9 10">
    <name type="scientific">Apiospora saccharicola</name>
    <dbReference type="NCBI Taxonomy" id="335842"/>
    <lineage>
        <taxon>Eukaryota</taxon>
        <taxon>Fungi</taxon>
        <taxon>Dikarya</taxon>
        <taxon>Ascomycota</taxon>
        <taxon>Pezizomycotina</taxon>
        <taxon>Sordariomycetes</taxon>
        <taxon>Xylariomycetidae</taxon>
        <taxon>Amphisphaeriales</taxon>
        <taxon>Apiosporaceae</taxon>
        <taxon>Apiospora</taxon>
    </lineage>
</organism>
<dbReference type="InterPro" id="IPR016166">
    <property type="entry name" value="FAD-bd_PCMH"/>
</dbReference>
<accession>A0ABR1THZ3</accession>
<name>A0ABR1THZ3_9PEZI</name>
<feature type="region of interest" description="Disordered" evidence="6">
    <location>
        <begin position="537"/>
        <end position="559"/>
    </location>
</feature>
<keyword evidence="3" id="KW-0285">Flavoprotein</keyword>
<dbReference type="InterPro" id="IPR006094">
    <property type="entry name" value="Oxid_FAD_bind_N"/>
</dbReference>
<dbReference type="PROSITE" id="PS51387">
    <property type="entry name" value="FAD_PCMH"/>
    <property type="match status" value="1"/>
</dbReference>
<dbReference type="Pfam" id="PF08031">
    <property type="entry name" value="BBE"/>
    <property type="match status" value="1"/>
</dbReference>
<evidence type="ECO:0000256" key="1">
    <source>
        <dbReference type="ARBA" id="ARBA00001974"/>
    </source>
</evidence>
<keyword evidence="4" id="KW-0274">FAD</keyword>
<feature type="signal peptide" evidence="7">
    <location>
        <begin position="1"/>
        <end position="26"/>
    </location>
</feature>
<evidence type="ECO:0000256" key="3">
    <source>
        <dbReference type="ARBA" id="ARBA00022630"/>
    </source>
</evidence>
<feature type="chain" id="PRO_5047207327" description="FAD-binding PCMH-type domain-containing protein" evidence="7">
    <location>
        <begin position="27"/>
        <end position="622"/>
    </location>
</feature>
<evidence type="ECO:0000256" key="5">
    <source>
        <dbReference type="ARBA" id="ARBA00023002"/>
    </source>
</evidence>
<proteinExistence type="inferred from homology"/>
<comment type="cofactor">
    <cofactor evidence="1">
        <name>FAD</name>
        <dbReference type="ChEBI" id="CHEBI:57692"/>
    </cofactor>
</comment>
<gene>
    <name evidence="9" type="ORF">PG996_014303</name>
</gene>
<comment type="caution">
    <text evidence="9">The sequence shown here is derived from an EMBL/GenBank/DDBJ whole genome shotgun (WGS) entry which is preliminary data.</text>
</comment>
<evidence type="ECO:0000313" key="9">
    <source>
        <dbReference type="EMBL" id="KAK8046239.1"/>
    </source>
</evidence>
<dbReference type="InterPro" id="IPR036318">
    <property type="entry name" value="FAD-bd_PCMH-like_sf"/>
</dbReference>
<evidence type="ECO:0000313" key="10">
    <source>
        <dbReference type="Proteomes" id="UP001446871"/>
    </source>
</evidence>
<dbReference type="EMBL" id="JAQQWM010000009">
    <property type="protein sequence ID" value="KAK8046239.1"/>
    <property type="molecule type" value="Genomic_DNA"/>
</dbReference>
<dbReference type="Gene3D" id="3.30.465.10">
    <property type="match status" value="2"/>
</dbReference>
<dbReference type="InterPro" id="IPR016169">
    <property type="entry name" value="FAD-bd_PCMH_sub2"/>
</dbReference>
<dbReference type="Proteomes" id="UP001446871">
    <property type="component" value="Unassembled WGS sequence"/>
</dbReference>
<reference evidence="9 10" key="1">
    <citation type="submission" date="2023-01" db="EMBL/GenBank/DDBJ databases">
        <title>Analysis of 21 Apiospora genomes using comparative genomics revels a genus with tremendous synthesis potential of carbohydrate active enzymes and secondary metabolites.</title>
        <authorList>
            <person name="Sorensen T."/>
        </authorList>
    </citation>
    <scope>NUCLEOTIDE SEQUENCE [LARGE SCALE GENOMIC DNA]</scope>
    <source>
        <strain evidence="9 10">CBS 83171</strain>
    </source>
</reference>
<evidence type="ECO:0000256" key="2">
    <source>
        <dbReference type="ARBA" id="ARBA00005466"/>
    </source>
</evidence>
<evidence type="ECO:0000256" key="4">
    <source>
        <dbReference type="ARBA" id="ARBA00022827"/>
    </source>
</evidence>